<feature type="transmembrane region" description="Helical" evidence="1">
    <location>
        <begin position="108"/>
        <end position="141"/>
    </location>
</feature>
<dbReference type="InterPro" id="IPR009936">
    <property type="entry name" value="DUF1468"/>
</dbReference>
<dbReference type="RefSeq" id="WP_143811436.1">
    <property type="nucleotide sequence ID" value="NZ_CP067129.1"/>
</dbReference>
<dbReference type="EMBL" id="FZQB01000003">
    <property type="protein sequence ID" value="SNT72528.1"/>
    <property type="molecule type" value="Genomic_DNA"/>
</dbReference>
<keyword evidence="1" id="KW-0472">Membrane</keyword>
<gene>
    <name evidence="3" type="ORF">SAMN05444959_10325</name>
</gene>
<keyword evidence="4" id="KW-1185">Reference proteome</keyword>
<sequence>MSTSSNRVAVADRPARDHASGLILLRPAVLPAMLFLLALILPQFMFWQGAPKVTEGLGPAAWPDLILDGLAIFSAIWLVHELWVLGRAGRRPMLKAQEDDEVYRYGKALVGILLIVIYGAVLSLVGFALATAGFIAIWTLYGGIRNPLVVASVSLIGTAILLWVFMGLALMPLSRGQGGFDHFSIWLLQTLGIY</sequence>
<feature type="transmembrane region" description="Helical" evidence="1">
    <location>
        <begin position="65"/>
        <end position="88"/>
    </location>
</feature>
<evidence type="ECO:0000256" key="1">
    <source>
        <dbReference type="SAM" id="Phobius"/>
    </source>
</evidence>
<feature type="transmembrane region" description="Helical" evidence="1">
    <location>
        <begin position="23"/>
        <end position="45"/>
    </location>
</feature>
<dbReference type="OrthoDB" id="9776706at2"/>
<evidence type="ECO:0000313" key="3">
    <source>
        <dbReference type="EMBL" id="SNT72528.1"/>
    </source>
</evidence>
<dbReference type="AlphaFoldDB" id="A0A239PQW5"/>
<proteinExistence type="predicted"/>
<evidence type="ECO:0000313" key="4">
    <source>
        <dbReference type="Proteomes" id="UP000198307"/>
    </source>
</evidence>
<dbReference type="Proteomes" id="UP000198307">
    <property type="component" value="Unassembled WGS sequence"/>
</dbReference>
<organism evidence="3 4">
    <name type="scientific">Paracoccus seriniphilus</name>
    <dbReference type="NCBI Taxonomy" id="184748"/>
    <lineage>
        <taxon>Bacteria</taxon>
        <taxon>Pseudomonadati</taxon>
        <taxon>Pseudomonadota</taxon>
        <taxon>Alphaproteobacteria</taxon>
        <taxon>Rhodobacterales</taxon>
        <taxon>Paracoccaceae</taxon>
        <taxon>Paracoccus</taxon>
    </lineage>
</organism>
<feature type="domain" description="DUF1468" evidence="2">
    <location>
        <begin position="32"/>
        <end position="166"/>
    </location>
</feature>
<reference evidence="3 4" key="1">
    <citation type="submission" date="2017-07" db="EMBL/GenBank/DDBJ databases">
        <authorList>
            <person name="Sun Z.S."/>
            <person name="Albrecht U."/>
            <person name="Echele G."/>
            <person name="Lee C.C."/>
        </authorList>
    </citation>
    <scope>NUCLEOTIDE SEQUENCE [LARGE SCALE GENOMIC DNA]</scope>
    <source>
        <strain evidence="3 4">DSM 14827</strain>
    </source>
</reference>
<dbReference type="Pfam" id="PF07331">
    <property type="entry name" value="TctB"/>
    <property type="match status" value="1"/>
</dbReference>
<name>A0A239PQW5_9RHOB</name>
<keyword evidence="1" id="KW-0812">Transmembrane</keyword>
<protein>
    <submittedName>
        <fullName evidence="3">Putative tricarboxylic transport membrane protein</fullName>
    </submittedName>
</protein>
<keyword evidence="1" id="KW-1133">Transmembrane helix</keyword>
<evidence type="ECO:0000259" key="2">
    <source>
        <dbReference type="Pfam" id="PF07331"/>
    </source>
</evidence>
<feature type="transmembrane region" description="Helical" evidence="1">
    <location>
        <begin position="147"/>
        <end position="170"/>
    </location>
</feature>
<accession>A0A239PQW5</accession>